<dbReference type="RefSeq" id="WP_215732191.1">
    <property type="nucleotide sequence ID" value="NZ_QLTT01000001.1"/>
</dbReference>
<evidence type="ECO:0000313" key="2">
    <source>
        <dbReference type="Proteomes" id="UP000248714"/>
    </source>
</evidence>
<comment type="caution">
    <text evidence="1">The sequence shown here is derived from an EMBL/GenBank/DDBJ whole genome shotgun (WGS) entry which is preliminary data.</text>
</comment>
<dbReference type="EMBL" id="QLTT01000001">
    <property type="protein sequence ID" value="RAS70897.1"/>
    <property type="molecule type" value="Genomic_DNA"/>
</dbReference>
<reference evidence="1 2" key="1">
    <citation type="submission" date="2018-06" db="EMBL/GenBank/DDBJ databases">
        <title>Genomic Encyclopedia of Type Strains, Phase IV (KMG-IV): sequencing the most valuable type-strain genomes for metagenomic binning, comparative biology and taxonomic classification.</title>
        <authorList>
            <person name="Goeker M."/>
        </authorList>
    </citation>
    <scope>NUCLEOTIDE SEQUENCE [LARGE SCALE GENOMIC DNA]</scope>
    <source>
        <strain evidence="1 2">DSM 45479</strain>
    </source>
</reference>
<accession>A0ABX9EI83</accession>
<evidence type="ECO:0000313" key="1">
    <source>
        <dbReference type="EMBL" id="RAS70897.1"/>
    </source>
</evidence>
<proteinExistence type="predicted"/>
<organism evidence="1 2">
    <name type="scientific">Lentzea atacamensis</name>
    <dbReference type="NCBI Taxonomy" id="531938"/>
    <lineage>
        <taxon>Bacteria</taxon>
        <taxon>Bacillati</taxon>
        <taxon>Actinomycetota</taxon>
        <taxon>Actinomycetes</taxon>
        <taxon>Pseudonocardiales</taxon>
        <taxon>Pseudonocardiaceae</taxon>
        <taxon>Lentzea</taxon>
    </lineage>
</organism>
<gene>
    <name evidence="1" type="ORF">C8D87_1011198</name>
</gene>
<name>A0ABX9EI83_9PSEU</name>
<protein>
    <submittedName>
        <fullName evidence="1">Permease family protein</fullName>
    </submittedName>
</protein>
<dbReference type="Proteomes" id="UP000248714">
    <property type="component" value="Unassembled WGS sequence"/>
</dbReference>
<sequence>METALKRPVDEMLPPARLGLLGLQHVLTMYTGCVTVPLVFSAAAGLDTRTIGLLVNAGRWAT</sequence>
<keyword evidence="2" id="KW-1185">Reference proteome</keyword>